<keyword evidence="1" id="KW-0812">Transmembrane</keyword>
<feature type="transmembrane region" description="Helical" evidence="1">
    <location>
        <begin position="47"/>
        <end position="65"/>
    </location>
</feature>
<evidence type="ECO:0000256" key="1">
    <source>
        <dbReference type="SAM" id="Phobius"/>
    </source>
</evidence>
<name>A0ABZ2N667_9BACI</name>
<evidence type="ECO:0000313" key="3">
    <source>
        <dbReference type="Proteomes" id="UP001387364"/>
    </source>
</evidence>
<keyword evidence="3" id="KW-1185">Reference proteome</keyword>
<organism evidence="2 3">
    <name type="scientific">Bacillus kandeliae</name>
    <dbReference type="NCBI Taxonomy" id="3129297"/>
    <lineage>
        <taxon>Bacteria</taxon>
        <taxon>Bacillati</taxon>
        <taxon>Bacillota</taxon>
        <taxon>Bacilli</taxon>
        <taxon>Bacillales</taxon>
        <taxon>Bacillaceae</taxon>
        <taxon>Bacillus</taxon>
    </lineage>
</organism>
<gene>
    <name evidence="2" type="ORF">WDJ61_16890</name>
</gene>
<protein>
    <submittedName>
        <fullName evidence="2">Uncharacterized protein</fullName>
    </submittedName>
</protein>
<keyword evidence="1" id="KW-0472">Membrane</keyword>
<sequence>MAEKNFIQRNMASQDAFVKSLYTDLYTRIQEYEEKGSDVEKMKLSHAGSELFIVGTIAVFLMMVIL</sequence>
<dbReference type="EMBL" id="CP147404">
    <property type="protein sequence ID" value="WXB92881.1"/>
    <property type="molecule type" value="Genomic_DNA"/>
</dbReference>
<keyword evidence="1" id="KW-1133">Transmembrane helix</keyword>
<dbReference type="RefSeq" id="WP_338751847.1">
    <property type="nucleotide sequence ID" value="NZ_CP147404.1"/>
</dbReference>
<reference evidence="2 3" key="1">
    <citation type="submission" date="2024-02" db="EMBL/GenBank/DDBJ databases">
        <title>Seven novel Bacillus-like species.</title>
        <authorList>
            <person name="Liu G."/>
        </authorList>
    </citation>
    <scope>NUCLEOTIDE SEQUENCE [LARGE SCALE GENOMIC DNA]</scope>
    <source>
        <strain evidence="2 3">FJAT-52991</strain>
    </source>
</reference>
<proteinExistence type="predicted"/>
<evidence type="ECO:0000313" key="2">
    <source>
        <dbReference type="EMBL" id="WXB92881.1"/>
    </source>
</evidence>
<dbReference type="Proteomes" id="UP001387364">
    <property type="component" value="Chromosome"/>
</dbReference>
<accession>A0ABZ2N667</accession>